<evidence type="ECO:0000259" key="1">
    <source>
        <dbReference type="Pfam" id="PF01642"/>
    </source>
</evidence>
<dbReference type="InterPro" id="IPR006099">
    <property type="entry name" value="MeMalonylCoA_mutase_a/b_cat"/>
</dbReference>
<keyword evidence="3" id="KW-1185">Reference proteome</keyword>
<evidence type="ECO:0000313" key="2">
    <source>
        <dbReference type="EMBL" id="SHH26800.1"/>
    </source>
</evidence>
<proteinExistence type="predicted"/>
<dbReference type="GO" id="GO:0016866">
    <property type="term" value="F:intramolecular transferase activity"/>
    <property type="evidence" value="ECO:0007669"/>
    <property type="project" value="InterPro"/>
</dbReference>
<reference evidence="2 3" key="1">
    <citation type="submission" date="2016-11" db="EMBL/GenBank/DDBJ databases">
        <authorList>
            <person name="Jaros S."/>
            <person name="Januszkiewicz K."/>
            <person name="Wedrychowicz H."/>
        </authorList>
    </citation>
    <scope>NUCLEOTIDE SEQUENCE [LARGE SCALE GENOMIC DNA]</scope>
    <source>
        <strain evidence="2 3">DSM 24574</strain>
    </source>
</reference>
<evidence type="ECO:0000313" key="3">
    <source>
        <dbReference type="Proteomes" id="UP000184212"/>
    </source>
</evidence>
<dbReference type="InterPro" id="IPR016176">
    <property type="entry name" value="Cbl-dep_enz_cat"/>
</dbReference>
<feature type="domain" description="Methylmalonyl-CoA mutase alpha/beta chain catalytic" evidence="1">
    <location>
        <begin position="198"/>
        <end position="371"/>
    </location>
</feature>
<dbReference type="OrthoDB" id="9762378at2"/>
<gene>
    <name evidence="2" type="ORF">SAMN04488109_3447</name>
</gene>
<dbReference type="Gene3D" id="3.20.20.240">
    <property type="entry name" value="Methylmalonyl-CoA mutase"/>
    <property type="match status" value="1"/>
</dbReference>
<dbReference type="AlphaFoldDB" id="A0A1M5RKT8"/>
<name>A0A1M5RKT8_9BACT</name>
<dbReference type="STRING" id="947013.SAMN04488109_3447"/>
<dbReference type="Pfam" id="PF01642">
    <property type="entry name" value="MM_CoA_mutase"/>
    <property type="match status" value="1"/>
</dbReference>
<dbReference type="Proteomes" id="UP000184212">
    <property type="component" value="Unassembled WGS sequence"/>
</dbReference>
<protein>
    <submittedName>
        <fullName evidence="2">Methylmalonyl-CoA mutase</fullName>
    </submittedName>
</protein>
<accession>A0A1M5RKT8</accession>
<dbReference type="PANTHER" id="PTHR48101">
    <property type="entry name" value="METHYLMALONYL-COA MUTASE, MITOCHONDRIAL-RELATED"/>
    <property type="match status" value="1"/>
</dbReference>
<dbReference type="EMBL" id="FQWQ01000002">
    <property type="protein sequence ID" value="SHH26800.1"/>
    <property type="molecule type" value="Genomic_DNA"/>
</dbReference>
<dbReference type="RefSeq" id="WP_073136306.1">
    <property type="nucleotide sequence ID" value="NZ_FQWQ01000002.1"/>
</dbReference>
<dbReference type="SUPFAM" id="SSF51703">
    <property type="entry name" value="Cobalamin (vitamin B12)-dependent enzymes"/>
    <property type="match status" value="1"/>
</dbReference>
<organism evidence="2 3">
    <name type="scientific">Chryseolinea serpens</name>
    <dbReference type="NCBI Taxonomy" id="947013"/>
    <lineage>
        <taxon>Bacteria</taxon>
        <taxon>Pseudomonadati</taxon>
        <taxon>Bacteroidota</taxon>
        <taxon>Cytophagia</taxon>
        <taxon>Cytophagales</taxon>
        <taxon>Fulvivirgaceae</taxon>
        <taxon>Chryseolinea</taxon>
    </lineage>
</organism>
<sequence>MSESAIHSLLRQSFPISNKADWLRTAAAEIDGKDPAEILAWKLDGLTFSPYYDRADTASLQYLKNFELPPSPHAHAGARFWENLPQLVITDEKKDNTTLLHQLNNGADGIILDLRNRQTVDIAGLLDQVDWRFCNVSFFVTDAILENLLASYVQKKNYEPHSLSGTVWWNHLPEKNIPKLSSLSHLTHFRRWGIVADAASPVEEIANVLTKAARVMDALTEEGVEKEMAWRNLALSLPVDTDFFCSIAKLKALRLLWFQLAHAFGIPPTDSMALHLHVRSTPWVNEKFQPHGNLLKATTAAMAAVMGGCNALTIHAEDATNSTMTRMARNASSILREESHLDKVADPLAGTYAVQEMTHALAHAAWALLQQNLQQP</sequence>
<dbReference type="GO" id="GO:0031419">
    <property type="term" value="F:cobalamin binding"/>
    <property type="evidence" value="ECO:0007669"/>
    <property type="project" value="InterPro"/>
</dbReference>